<sequence>MERRWNSRAGETGIPRENPPVSSVVQHDSHMRRSGSELGGDRARIAVVGGERPSHCSRAAVGWSGAGMQGRGKREYPEKARRQATSPSTIPTCQNPGVNPPGIKPGSPWWEASVLATAPPLPYWETGDPRENPPTNSIVRDDSHIRESGVNRPGIEPGSPWWEASILTAQPPWPHAEVVHRRTQTTLFGHSFVARRSDDRTHLVHMTARDSKLTTPRRTATYIAGVTCPRRFSTH</sequence>
<proteinExistence type="predicted"/>
<accession>A0ABQ9HC45</accession>
<keyword evidence="3" id="KW-1185">Reference proteome</keyword>
<reference evidence="2 3" key="1">
    <citation type="submission" date="2023-02" db="EMBL/GenBank/DDBJ databases">
        <title>LHISI_Scaffold_Assembly.</title>
        <authorList>
            <person name="Stuart O.P."/>
            <person name="Cleave R."/>
            <person name="Magrath M.J.L."/>
            <person name="Mikheyev A.S."/>
        </authorList>
    </citation>
    <scope>NUCLEOTIDE SEQUENCE [LARGE SCALE GENOMIC DNA]</scope>
    <source>
        <strain evidence="2">Daus_M_001</strain>
        <tissue evidence="2">Leg muscle</tissue>
    </source>
</reference>
<dbReference type="Proteomes" id="UP001159363">
    <property type="component" value="Chromosome 5"/>
</dbReference>
<dbReference type="EMBL" id="JARBHB010000006">
    <property type="protein sequence ID" value="KAJ8881827.1"/>
    <property type="molecule type" value="Genomic_DNA"/>
</dbReference>
<feature type="compositionally biased region" description="Basic and acidic residues" evidence="1">
    <location>
        <begin position="27"/>
        <end position="41"/>
    </location>
</feature>
<gene>
    <name evidence="2" type="ORF">PR048_018313</name>
</gene>
<evidence type="ECO:0000313" key="3">
    <source>
        <dbReference type="Proteomes" id="UP001159363"/>
    </source>
</evidence>
<feature type="region of interest" description="Disordered" evidence="1">
    <location>
        <begin position="1"/>
        <end position="41"/>
    </location>
</feature>
<protein>
    <submittedName>
        <fullName evidence="2">Uncharacterized protein</fullName>
    </submittedName>
</protein>
<feature type="region of interest" description="Disordered" evidence="1">
    <location>
        <begin position="62"/>
        <end position="98"/>
    </location>
</feature>
<evidence type="ECO:0000256" key="1">
    <source>
        <dbReference type="SAM" id="MobiDB-lite"/>
    </source>
</evidence>
<evidence type="ECO:0000313" key="2">
    <source>
        <dbReference type="EMBL" id="KAJ8881827.1"/>
    </source>
</evidence>
<feature type="compositionally biased region" description="Polar residues" evidence="1">
    <location>
        <begin position="83"/>
        <end position="97"/>
    </location>
</feature>
<organism evidence="2 3">
    <name type="scientific">Dryococelus australis</name>
    <dbReference type="NCBI Taxonomy" id="614101"/>
    <lineage>
        <taxon>Eukaryota</taxon>
        <taxon>Metazoa</taxon>
        <taxon>Ecdysozoa</taxon>
        <taxon>Arthropoda</taxon>
        <taxon>Hexapoda</taxon>
        <taxon>Insecta</taxon>
        <taxon>Pterygota</taxon>
        <taxon>Neoptera</taxon>
        <taxon>Polyneoptera</taxon>
        <taxon>Phasmatodea</taxon>
        <taxon>Verophasmatodea</taxon>
        <taxon>Anareolatae</taxon>
        <taxon>Phasmatidae</taxon>
        <taxon>Eurycanthinae</taxon>
        <taxon>Dryococelus</taxon>
    </lineage>
</organism>
<feature type="compositionally biased region" description="Basic and acidic residues" evidence="1">
    <location>
        <begin position="72"/>
        <end position="81"/>
    </location>
</feature>
<comment type="caution">
    <text evidence="2">The sequence shown here is derived from an EMBL/GenBank/DDBJ whole genome shotgun (WGS) entry which is preliminary data.</text>
</comment>
<name>A0ABQ9HC45_9NEOP</name>